<keyword evidence="15" id="KW-1185">Reference proteome</keyword>
<evidence type="ECO:0000256" key="11">
    <source>
        <dbReference type="RuleBase" id="RU004005"/>
    </source>
</evidence>
<keyword evidence="7 10" id="KW-0687">Ribonucleoprotein</keyword>
<evidence type="ECO:0000256" key="12">
    <source>
        <dbReference type="RuleBase" id="RU004006"/>
    </source>
</evidence>
<evidence type="ECO:0000256" key="10">
    <source>
        <dbReference type="HAMAP-Rule" id="MF_01331"/>
    </source>
</evidence>
<dbReference type="AlphaFoldDB" id="A0A1D8GJU0"/>
<evidence type="ECO:0000256" key="4">
    <source>
        <dbReference type="ARBA" id="ARBA00022730"/>
    </source>
</evidence>
<reference evidence="14 15" key="1">
    <citation type="submission" date="2016-09" db="EMBL/GenBank/DDBJ databases">
        <title>Genomic analysis reveals versatility of anaerobic energy metabolism of Geosporobacter ferrireducens IRF9 of phylum Firmicutes.</title>
        <authorList>
            <person name="Kim S.-J."/>
        </authorList>
    </citation>
    <scope>NUCLEOTIDE SEQUENCE [LARGE SCALE GENOMIC DNA]</scope>
    <source>
        <strain evidence="14 15">IRF9</strain>
    </source>
</reference>
<keyword evidence="6 10" id="KW-0689">Ribosomal protein</keyword>
<dbReference type="KEGG" id="gfe:Gferi_17415"/>
<dbReference type="Proteomes" id="UP000095743">
    <property type="component" value="Chromosome"/>
</dbReference>
<dbReference type="CDD" id="cd00336">
    <property type="entry name" value="Ribosomal_L22"/>
    <property type="match status" value="1"/>
</dbReference>
<dbReference type="STRING" id="1424294.Gferi_17415"/>
<evidence type="ECO:0000256" key="1">
    <source>
        <dbReference type="ARBA" id="ARBA00003478"/>
    </source>
</evidence>
<organism evidence="14 15">
    <name type="scientific">Geosporobacter ferrireducens</name>
    <dbReference type="NCBI Taxonomy" id="1424294"/>
    <lineage>
        <taxon>Bacteria</taxon>
        <taxon>Bacillati</taxon>
        <taxon>Bacillota</taxon>
        <taxon>Clostridia</taxon>
        <taxon>Peptostreptococcales</taxon>
        <taxon>Thermotaleaceae</taxon>
        <taxon>Geosporobacter</taxon>
    </lineage>
</organism>
<name>A0A1D8GJU0_9FIRM</name>
<dbReference type="RefSeq" id="WP_069978722.1">
    <property type="nucleotide sequence ID" value="NZ_CP017269.1"/>
</dbReference>
<keyword evidence="5 10" id="KW-0694">RNA-binding</keyword>
<accession>A0A1D8GJU0</accession>
<evidence type="ECO:0000256" key="9">
    <source>
        <dbReference type="ARBA" id="ARBA00035207"/>
    </source>
</evidence>
<evidence type="ECO:0000256" key="6">
    <source>
        <dbReference type="ARBA" id="ARBA00022980"/>
    </source>
</evidence>
<dbReference type="InterPro" id="IPR001063">
    <property type="entry name" value="Ribosomal_uL22"/>
</dbReference>
<dbReference type="PANTHER" id="PTHR13501">
    <property type="entry name" value="CHLOROPLAST 50S RIBOSOMAL PROTEIN L22-RELATED"/>
    <property type="match status" value="1"/>
</dbReference>
<comment type="function">
    <text evidence="1 10">The globular domain of the protein is located near the polypeptide exit tunnel on the outside of the subunit, while an extended beta-hairpin is found that lines the wall of the exit tunnel in the center of the 70S ribosome.</text>
</comment>
<dbReference type="InterPro" id="IPR005727">
    <property type="entry name" value="Ribosomal_uL22_bac/chlpt-type"/>
</dbReference>
<keyword evidence="4 10" id="KW-0699">rRNA-binding</keyword>
<sequence length="111" mass="12308">MEAKAIAKYVRISPRKFKPICDMVRGKNVDEALAILKFTPRAGSPVLIKVIESAKANAENNHEMDTDKLFVADIYANQGPTLKRFRAASMGRGVKILKRTSHVGVVLKERA</sequence>
<comment type="function">
    <text evidence="8">This protein binds specifically to 23S rRNA; its binding is stimulated by other ribosomal proteins, e.g. L4, L17, and L20. It is important during the early stages of 50S assembly. It makes multiple contacts with different domains of the 23S rRNA in the assembled 50S subunit and ribosome.</text>
</comment>
<comment type="similarity">
    <text evidence="2 10 11">Belongs to the universal ribosomal protein uL22 family.</text>
</comment>
<evidence type="ECO:0000256" key="8">
    <source>
        <dbReference type="ARBA" id="ARBA00025084"/>
    </source>
</evidence>
<dbReference type="NCBIfam" id="TIGR01044">
    <property type="entry name" value="rplV_bact"/>
    <property type="match status" value="1"/>
</dbReference>
<evidence type="ECO:0000256" key="13">
    <source>
        <dbReference type="RuleBase" id="RU004008"/>
    </source>
</evidence>
<dbReference type="Gene3D" id="3.90.470.10">
    <property type="entry name" value="Ribosomal protein L22/L17"/>
    <property type="match status" value="1"/>
</dbReference>
<proteinExistence type="inferred from homology"/>
<comment type="function">
    <text evidence="10 13">This protein binds specifically to 23S rRNA; its binding is stimulated by other ribosomal proteins, e.g., L4, L17, and L20. It is important during the early stages of 50S assembly. It makes multiple contacts with different domains of the 23S rRNA in the assembled 50S subunit and ribosome.</text>
</comment>
<dbReference type="PANTHER" id="PTHR13501:SF8">
    <property type="entry name" value="LARGE RIBOSOMAL SUBUNIT PROTEIN UL22M"/>
    <property type="match status" value="1"/>
</dbReference>
<comment type="subunit">
    <text evidence="3 10 12">Part of the 50S ribosomal subunit.</text>
</comment>
<gene>
    <name evidence="10" type="primary">rplV</name>
    <name evidence="14" type="ORF">Gferi_17415</name>
</gene>
<dbReference type="InterPro" id="IPR047867">
    <property type="entry name" value="Ribosomal_uL22_bac/org-type"/>
</dbReference>
<evidence type="ECO:0000313" key="15">
    <source>
        <dbReference type="Proteomes" id="UP000095743"/>
    </source>
</evidence>
<dbReference type="SUPFAM" id="SSF54843">
    <property type="entry name" value="Ribosomal protein L22"/>
    <property type="match status" value="1"/>
</dbReference>
<dbReference type="Pfam" id="PF00237">
    <property type="entry name" value="Ribosomal_L22"/>
    <property type="match status" value="1"/>
</dbReference>
<dbReference type="InterPro" id="IPR036394">
    <property type="entry name" value="Ribosomal_uL22_sf"/>
</dbReference>
<dbReference type="EMBL" id="CP017269">
    <property type="protein sequence ID" value="AOT71173.1"/>
    <property type="molecule type" value="Genomic_DNA"/>
</dbReference>
<dbReference type="HAMAP" id="MF_01331_B">
    <property type="entry name" value="Ribosomal_uL22_B"/>
    <property type="match status" value="1"/>
</dbReference>
<dbReference type="OrthoDB" id="9805969at2"/>
<evidence type="ECO:0000256" key="7">
    <source>
        <dbReference type="ARBA" id="ARBA00023274"/>
    </source>
</evidence>
<dbReference type="GO" id="GO:0003735">
    <property type="term" value="F:structural constituent of ribosome"/>
    <property type="evidence" value="ECO:0007669"/>
    <property type="project" value="InterPro"/>
</dbReference>
<evidence type="ECO:0000256" key="3">
    <source>
        <dbReference type="ARBA" id="ARBA00011838"/>
    </source>
</evidence>
<dbReference type="GO" id="GO:0019843">
    <property type="term" value="F:rRNA binding"/>
    <property type="evidence" value="ECO:0007669"/>
    <property type="project" value="UniProtKB-UniRule"/>
</dbReference>
<evidence type="ECO:0000256" key="2">
    <source>
        <dbReference type="ARBA" id="ARBA00009451"/>
    </source>
</evidence>
<evidence type="ECO:0000313" key="14">
    <source>
        <dbReference type="EMBL" id="AOT71173.1"/>
    </source>
</evidence>
<evidence type="ECO:0000256" key="5">
    <source>
        <dbReference type="ARBA" id="ARBA00022884"/>
    </source>
</evidence>
<protein>
    <recommendedName>
        <fullName evidence="9 10">Large ribosomal subunit protein uL22</fullName>
    </recommendedName>
</protein>
<dbReference type="GO" id="GO:0022625">
    <property type="term" value="C:cytosolic large ribosomal subunit"/>
    <property type="evidence" value="ECO:0007669"/>
    <property type="project" value="TreeGrafter"/>
</dbReference>
<dbReference type="GO" id="GO:0006412">
    <property type="term" value="P:translation"/>
    <property type="evidence" value="ECO:0007669"/>
    <property type="project" value="UniProtKB-UniRule"/>
</dbReference>